<comment type="similarity">
    <text evidence="5">Belongs to the CofC family.</text>
</comment>
<evidence type="ECO:0000256" key="5">
    <source>
        <dbReference type="HAMAP-Rule" id="MF_02114"/>
    </source>
</evidence>
<protein>
    <recommendedName>
        <fullName evidence="5">Phosphoenolpyruvate guanylyltransferase</fullName>
        <shortName evidence="5">PEP guanylyltransferase</shortName>
        <ecNumber evidence="5">2.7.7.105</ecNumber>
    </recommendedName>
</protein>
<dbReference type="Pfam" id="PF01983">
    <property type="entry name" value="CofC"/>
    <property type="match status" value="1"/>
</dbReference>
<evidence type="ECO:0000256" key="4">
    <source>
        <dbReference type="ARBA" id="ARBA00023134"/>
    </source>
</evidence>
<dbReference type="EMBL" id="BSDI01000006">
    <property type="protein sequence ID" value="GLH96126.1"/>
    <property type="molecule type" value="Genomic_DNA"/>
</dbReference>
<reference evidence="7" key="1">
    <citation type="submission" date="2022-12" db="EMBL/GenBank/DDBJ databases">
        <title>New Phytohabitans aurantiacus sp. RD004123 nov., an actinomycete isolated from soil.</title>
        <authorList>
            <person name="Triningsih D.W."/>
            <person name="Harunari E."/>
            <person name="Igarashi Y."/>
        </authorList>
    </citation>
    <scope>NUCLEOTIDE SEQUENCE</scope>
    <source>
        <strain evidence="7">RD004123</strain>
    </source>
</reference>
<keyword evidence="3 5" id="KW-0547">Nucleotide-binding</keyword>
<feature type="region of interest" description="Disordered" evidence="6">
    <location>
        <begin position="204"/>
        <end position="224"/>
    </location>
</feature>
<accession>A0ABQ5QR95</accession>
<proteinExistence type="inferred from homology"/>
<evidence type="ECO:0000256" key="2">
    <source>
        <dbReference type="ARBA" id="ARBA00022695"/>
    </source>
</evidence>
<dbReference type="NCBIfam" id="TIGR03552">
    <property type="entry name" value="F420_cofC"/>
    <property type="match status" value="1"/>
</dbReference>
<evidence type="ECO:0000256" key="6">
    <source>
        <dbReference type="SAM" id="MobiDB-lite"/>
    </source>
</evidence>
<dbReference type="InterPro" id="IPR029044">
    <property type="entry name" value="Nucleotide-diphossugar_trans"/>
</dbReference>
<dbReference type="RefSeq" id="WP_281893264.1">
    <property type="nucleotide sequence ID" value="NZ_BSDI01000006.1"/>
</dbReference>
<dbReference type="InterPro" id="IPR002835">
    <property type="entry name" value="CofC"/>
</dbReference>
<dbReference type="PANTHER" id="PTHR40392:SF1">
    <property type="entry name" value="2-PHOSPHO-L-LACTATE GUANYLYLTRANSFERASE"/>
    <property type="match status" value="1"/>
</dbReference>
<evidence type="ECO:0000313" key="7">
    <source>
        <dbReference type="EMBL" id="GLH96126.1"/>
    </source>
</evidence>
<gene>
    <name evidence="7" type="primary">cofC</name>
    <name evidence="5" type="synonym">fbiD</name>
    <name evidence="7" type="ORF">Pa4123_13990</name>
</gene>
<organism evidence="7 8">
    <name type="scientific">Phytohabitans aurantiacus</name>
    <dbReference type="NCBI Taxonomy" id="3016789"/>
    <lineage>
        <taxon>Bacteria</taxon>
        <taxon>Bacillati</taxon>
        <taxon>Actinomycetota</taxon>
        <taxon>Actinomycetes</taxon>
        <taxon>Micromonosporales</taxon>
        <taxon>Micromonosporaceae</taxon>
    </lineage>
</organism>
<evidence type="ECO:0000256" key="3">
    <source>
        <dbReference type="ARBA" id="ARBA00022741"/>
    </source>
</evidence>
<comment type="pathway">
    <text evidence="5">Cofactor biosynthesis; coenzyme F420 biosynthesis.</text>
</comment>
<keyword evidence="4 5" id="KW-0342">GTP-binding</keyword>
<feature type="binding site" evidence="5">
    <location>
        <position position="153"/>
    </location>
    <ligand>
        <name>phosphoenolpyruvate</name>
        <dbReference type="ChEBI" id="CHEBI:58702"/>
    </ligand>
</feature>
<dbReference type="HAMAP" id="MF_02114">
    <property type="entry name" value="CofC"/>
    <property type="match status" value="1"/>
</dbReference>
<keyword evidence="2 5" id="KW-0548">Nucleotidyltransferase</keyword>
<feature type="binding site" evidence="5">
    <location>
        <position position="137"/>
    </location>
    <ligand>
        <name>phosphoenolpyruvate</name>
        <dbReference type="ChEBI" id="CHEBI:58702"/>
    </ligand>
</feature>
<dbReference type="EC" id="2.7.7.105" evidence="5"/>
<keyword evidence="8" id="KW-1185">Reference proteome</keyword>
<dbReference type="PANTHER" id="PTHR40392">
    <property type="entry name" value="2-PHOSPHO-L-LACTATE GUANYLYLTRANSFERASE"/>
    <property type="match status" value="1"/>
</dbReference>
<feature type="binding site" evidence="5">
    <location>
        <position position="156"/>
    </location>
    <ligand>
        <name>phosphoenolpyruvate</name>
        <dbReference type="ChEBI" id="CHEBI:58702"/>
    </ligand>
</feature>
<dbReference type="GO" id="GO:0016779">
    <property type="term" value="F:nucleotidyltransferase activity"/>
    <property type="evidence" value="ECO:0007669"/>
    <property type="project" value="UniProtKB-KW"/>
</dbReference>
<evidence type="ECO:0000256" key="1">
    <source>
        <dbReference type="ARBA" id="ARBA00022679"/>
    </source>
</evidence>
<comment type="catalytic activity">
    <reaction evidence="5">
        <text>phosphoenolpyruvate + GTP + H(+) = enolpyruvoyl-2-diphospho-5'-guanosine + diphosphate</text>
        <dbReference type="Rhea" id="RHEA:30519"/>
        <dbReference type="ChEBI" id="CHEBI:15378"/>
        <dbReference type="ChEBI" id="CHEBI:33019"/>
        <dbReference type="ChEBI" id="CHEBI:37565"/>
        <dbReference type="ChEBI" id="CHEBI:58702"/>
        <dbReference type="ChEBI" id="CHEBI:143701"/>
        <dbReference type="EC" id="2.7.7.105"/>
    </reaction>
</comment>
<evidence type="ECO:0000313" key="8">
    <source>
        <dbReference type="Proteomes" id="UP001144280"/>
    </source>
</evidence>
<dbReference type="Proteomes" id="UP001144280">
    <property type="component" value="Unassembled WGS sequence"/>
</dbReference>
<comment type="caution">
    <text evidence="7">The sequence shown here is derived from an EMBL/GenBank/DDBJ whole genome shotgun (WGS) entry which is preliminary data.</text>
</comment>
<comment type="function">
    <text evidence="5">Guanylyltransferase that catalyzes the activation of phosphoenolpyruvate (PEP) as enolpyruvoyl-2-diphospho-5'-guanosine, via the condensation of PEP with GTP. It is involved in the biosynthesis of coenzyme F420, a hydride carrier cofactor.</text>
</comment>
<name>A0ABQ5QR95_9ACTN</name>
<dbReference type="Gene3D" id="3.90.550.10">
    <property type="entry name" value="Spore Coat Polysaccharide Biosynthesis Protein SpsA, Chain A"/>
    <property type="match status" value="1"/>
</dbReference>
<keyword evidence="1 5" id="KW-0808">Transferase</keyword>
<feature type="compositionally biased region" description="Basic and acidic residues" evidence="6">
    <location>
        <begin position="208"/>
        <end position="224"/>
    </location>
</feature>
<sequence>MDEATWAVVLPVKRLHVAKSRLRGALPGVPHESLALALALDTAAAVLSCPPVAELVAVTDDPIVGRALARLGARVVPDDPRDGLNAAFAHGATAAGAGRPVAALAADLPALRPEELASALQTARARSFVADAPGTGTVLLTAPPGTALDPRFGPDSAAAHRRSGALPMAGHWPTLRRDVDTATDLAAAALLGVGPATDALIGESHAGNGRDLRPADAVRDCAAG</sequence>
<dbReference type="SUPFAM" id="SSF53448">
    <property type="entry name" value="Nucleotide-diphospho-sugar transferases"/>
    <property type="match status" value="1"/>
</dbReference>